<keyword evidence="1" id="KW-0732">Signal</keyword>
<dbReference type="InterPro" id="IPR046150">
    <property type="entry name" value="DUF6152"/>
</dbReference>
<feature type="chain" id="PRO_5046386807" evidence="1">
    <location>
        <begin position="17"/>
        <end position="122"/>
    </location>
</feature>
<evidence type="ECO:0000313" key="2">
    <source>
        <dbReference type="EMBL" id="MBX7481517.1"/>
    </source>
</evidence>
<dbReference type="Pfam" id="PF19649">
    <property type="entry name" value="DUF6152"/>
    <property type="match status" value="1"/>
</dbReference>
<accession>A0ABS7J2M3</accession>
<dbReference type="Proteomes" id="UP000755104">
    <property type="component" value="Unassembled WGS sequence"/>
</dbReference>
<keyword evidence="3" id="KW-1185">Reference proteome</keyword>
<feature type="signal peptide" evidence="1">
    <location>
        <begin position="1"/>
        <end position="16"/>
    </location>
</feature>
<comment type="caution">
    <text evidence="2">The sequence shown here is derived from an EMBL/GenBank/DDBJ whole genome shotgun (WGS) entry which is preliminary data.</text>
</comment>
<sequence>MALALAALTVPTAALAHHGWSWTEDEESRLSGTIVTVHYGNPHAHLTVRNSQGVWEVDLAPPSATSRAGFVEGVAKPGDSASFTGHRARDPKTFGFKAETITVNGKTYDVYPRRAKTLKPAG</sequence>
<protein>
    <submittedName>
        <fullName evidence="2">Uncharacterized protein</fullName>
    </submittedName>
</protein>
<evidence type="ECO:0000256" key="1">
    <source>
        <dbReference type="SAM" id="SignalP"/>
    </source>
</evidence>
<name>A0ABS7J2M3_9SPHN</name>
<evidence type="ECO:0000313" key="3">
    <source>
        <dbReference type="Proteomes" id="UP000755104"/>
    </source>
</evidence>
<dbReference type="EMBL" id="JAIGNO010000002">
    <property type="protein sequence ID" value="MBX7481517.1"/>
    <property type="molecule type" value="Genomic_DNA"/>
</dbReference>
<organism evidence="2 3">
    <name type="scientific">Qipengyuania qiaonensis</name>
    <dbReference type="NCBI Taxonomy" id="2867240"/>
    <lineage>
        <taxon>Bacteria</taxon>
        <taxon>Pseudomonadati</taxon>
        <taxon>Pseudomonadota</taxon>
        <taxon>Alphaproteobacteria</taxon>
        <taxon>Sphingomonadales</taxon>
        <taxon>Erythrobacteraceae</taxon>
        <taxon>Qipengyuania</taxon>
    </lineage>
</organism>
<gene>
    <name evidence="2" type="ORF">K3174_03180</name>
</gene>
<proteinExistence type="predicted"/>
<reference evidence="2 3" key="1">
    <citation type="submission" date="2021-08" db="EMBL/GenBank/DDBJ databases">
        <title>Comparative Genomics Analysis of the Genus Qipengyuania Reveals Extensive Genetic Diversity and Metabolic Versatility, Including the Description of Fifteen Novel Species.</title>
        <authorList>
            <person name="Liu Y."/>
        </authorList>
    </citation>
    <scope>NUCLEOTIDE SEQUENCE [LARGE SCALE GENOMIC DNA]</scope>
    <source>
        <strain evidence="2 3">6D47A</strain>
    </source>
</reference>